<accession>A0A225WU63</accession>
<dbReference type="OrthoDB" id="6624209at2759"/>
<comment type="caution">
    <text evidence="2">The sequence shown here is derived from an EMBL/GenBank/DDBJ whole genome shotgun (WGS) entry which is preliminary data.</text>
</comment>
<dbReference type="AlphaFoldDB" id="A0A225WU63"/>
<reference evidence="3" key="1">
    <citation type="submission" date="2017-03" db="EMBL/GenBank/DDBJ databases">
        <title>Phytopthora megakarya and P. palmivora, two closely related causual agents of cacao black pod achieved similar genome size and gene model numbers by different mechanisms.</title>
        <authorList>
            <person name="Ali S."/>
            <person name="Shao J."/>
            <person name="Larry D.J."/>
            <person name="Kronmiller B."/>
            <person name="Shen D."/>
            <person name="Strem M.D."/>
            <person name="Melnick R.L."/>
            <person name="Guiltinan M.J."/>
            <person name="Tyler B.M."/>
            <person name="Meinhardt L.W."/>
            <person name="Bailey B.A."/>
        </authorList>
    </citation>
    <scope>NUCLEOTIDE SEQUENCE [LARGE SCALE GENOMIC DNA]</scope>
    <source>
        <strain evidence="3">zdho120</strain>
    </source>
</reference>
<keyword evidence="1" id="KW-0812">Transmembrane</keyword>
<evidence type="ECO:0000313" key="3">
    <source>
        <dbReference type="Proteomes" id="UP000198211"/>
    </source>
</evidence>
<keyword evidence="1" id="KW-0472">Membrane</keyword>
<keyword evidence="3" id="KW-1185">Reference proteome</keyword>
<dbReference type="STRING" id="4795.A0A225WU63"/>
<dbReference type="PANTHER" id="PTHR46599:SF3">
    <property type="entry name" value="PIGGYBAC TRANSPOSABLE ELEMENT-DERIVED PROTEIN 4"/>
    <property type="match status" value="1"/>
</dbReference>
<evidence type="ECO:0000256" key="1">
    <source>
        <dbReference type="SAM" id="Phobius"/>
    </source>
</evidence>
<organism evidence="2 3">
    <name type="scientific">Phytophthora megakarya</name>
    <dbReference type="NCBI Taxonomy" id="4795"/>
    <lineage>
        <taxon>Eukaryota</taxon>
        <taxon>Sar</taxon>
        <taxon>Stramenopiles</taxon>
        <taxon>Oomycota</taxon>
        <taxon>Peronosporomycetes</taxon>
        <taxon>Peronosporales</taxon>
        <taxon>Peronosporaceae</taxon>
        <taxon>Phytophthora</taxon>
    </lineage>
</organism>
<name>A0A225WU63_9STRA</name>
<keyword evidence="1" id="KW-1133">Transmembrane helix</keyword>
<gene>
    <name evidence="2" type="ORF">PHMEG_0004370</name>
</gene>
<proteinExistence type="predicted"/>
<protein>
    <recommendedName>
        <fullName evidence="4">PiggyBac transposable element-derived protein domain-containing protein</fullName>
    </recommendedName>
</protein>
<dbReference type="Proteomes" id="UP000198211">
    <property type="component" value="Unassembled WGS sequence"/>
</dbReference>
<feature type="transmembrane region" description="Helical" evidence="1">
    <location>
        <begin position="33"/>
        <end position="53"/>
    </location>
</feature>
<dbReference type="EMBL" id="NBNE01000255">
    <property type="protein sequence ID" value="OWZ21131.1"/>
    <property type="molecule type" value="Genomic_DNA"/>
</dbReference>
<sequence length="208" mass="23844">MKAYHQYMSGVDVHDQLRLQRYSVQLSLRFRKYYKSLALGLIDMAIINSFIIFRENCKMRGDPPADHASFIAQLHAQLLDIGVAEFADTMYSPGPVTPTQHDDSSIGRTHKLEMENEWVRVNGIKKRRQRQCKVGTIRKTVRTKRQVTRFYCPKCSNGSKRYAIRYAKTTARTTILRATRFGTNSGANDSERATSTLRSWYPDARSGG</sequence>
<dbReference type="PANTHER" id="PTHR46599">
    <property type="entry name" value="PIGGYBAC TRANSPOSABLE ELEMENT-DERIVED PROTEIN 4"/>
    <property type="match status" value="1"/>
</dbReference>
<evidence type="ECO:0008006" key="4">
    <source>
        <dbReference type="Google" id="ProtNLM"/>
    </source>
</evidence>
<evidence type="ECO:0000313" key="2">
    <source>
        <dbReference type="EMBL" id="OWZ21131.1"/>
    </source>
</evidence>